<accession>A0ABX1CDH4</accession>
<protein>
    <submittedName>
        <fullName evidence="1">Uncharacterized protein</fullName>
    </submittedName>
</protein>
<dbReference type="Pfam" id="PF20117">
    <property type="entry name" value="DUF6507"/>
    <property type="match status" value="1"/>
</dbReference>
<reference evidence="1 2" key="1">
    <citation type="submission" date="2020-03" db="EMBL/GenBank/DDBJ databases">
        <title>Draft genome of Streptomyces sp. ventii, isolated from the Axial Seamount in the Pacific Ocean, and resequencing of the two type strains Streptomyces lonarensis strain NCL 716 and Streptomyces bohaiensis strain 11A07.</title>
        <authorList>
            <person name="Loughran R.M."/>
            <person name="Pfannmuller K.M."/>
            <person name="Wasson B.J."/>
            <person name="Deadmond M.C."/>
            <person name="Paddock B.E."/>
            <person name="Koyack M.J."/>
            <person name="Gallegos D.A."/>
            <person name="Mitchell E.A."/>
            <person name="Ushijima B."/>
            <person name="Saw J.H."/>
            <person name="Mcphail K.L."/>
            <person name="Videau P."/>
        </authorList>
    </citation>
    <scope>NUCLEOTIDE SEQUENCE [LARGE SCALE GENOMIC DNA]</scope>
    <source>
        <strain evidence="1 2">11A07</strain>
    </source>
</reference>
<keyword evidence="2" id="KW-1185">Reference proteome</keyword>
<evidence type="ECO:0000313" key="2">
    <source>
        <dbReference type="Proteomes" id="UP000727056"/>
    </source>
</evidence>
<comment type="caution">
    <text evidence="1">The sequence shown here is derived from an EMBL/GenBank/DDBJ whole genome shotgun (WGS) entry which is preliminary data.</text>
</comment>
<evidence type="ECO:0000313" key="1">
    <source>
        <dbReference type="EMBL" id="NJQ17136.1"/>
    </source>
</evidence>
<gene>
    <name evidence="1" type="ORF">HCN52_19885</name>
</gene>
<dbReference type="RefSeq" id="WP_168089825.1">
    <property type="nucleotide sequence ID" value="NZ_BHZH01000227.1"/>
</dbReference>
<dbReference type="Proteomes" id="UP000727056">
    <property type="component" value="Unassembled WGS sequence"/>
</dbReference>
<dbReference type="EMBL" id="JAAVJC010000245">
    <property type="protein sequence ID" value="NJQ17136.1"/>
    <property type="molecule type" value="Genomic_DNA"/>
</dbReference>
<dbReference type="InterPro" id="IPR045436">
    <property type="entry name" value="DUF6507"/>
</dbReference>
<proteinExistence type="predicted"/>
<sequence>MTGWDIDAEQVWGRYTASSAGLEDFRQHTRQYSERYDEVGEVVGALEVGGERLTGDALAFALTVFSRYAGRRIDYIEHRQELCWGALVEATNAYAAGDLDMAAEAQERARPVVPGPTDDYGPQ</sequence>
<organism evidence="1 2">
    <name type="scientific">Streptomyces bohaiensis</name>
    <dbReference type="NCBI Taxonomy" id="1431344"/>
    <lineage>
        <taxon>Bacteria</taxon>
        <taxon>Bacillati</taxon>
        <taxon>Actinomycetota</taxon>
        <taxon>Actinomycetes</taxon>
        <taxon>Kitasatosporales</taxon>
        <taxon>Streptomycetaceae</taxon>
        <taxon>Streptomyces</taxon>
    </lineage>
</organism>
<name>A0ABX1CDH4_9ACTN</name>